<accession>A0A557ZQ59</accession>
<gene>
    <name evidence="3" type="ORF">FNH06_38130</name>
</gene>
<evidence type="ECO:0000256" key="1">
    <source>
        <dbReference type="SAM" id="Coils"/>
    </source>
</evidence>
<dbReference type="OrthoDB" id="3035096at2"/>
<evidence type="ECO:0000313" key="4">
    <source>
        <dbReference type="Proteomes" id="UP000318578"/>
    </source>
</evidence>
<feature type="region of interest" description="Disordered" evidence="2">
    <location>
        <begin position="172"/>
        <end position="200"/>
    </location>
</feature>
<keyword evidence="4" id="KW-1185">Reference proteome</keyword>
<reference evidence="3 4" key="1">
    <citation type="submission" date="2019-07" db="EMBL/GenBank/DDBJ databases">
        <title>New species of Amycolatopsis and Streptomyces.</title>
        <authorList>
            <person name="Duangmal K."/>
            <person name="Teo W.F.A."/>
            <person name="Lipun K."/>
        </authorList>
    </citation>
    <scope>NUCLEOTIDE SEQUENCE [LARGE SCALE GENOMIC DNA]</scope>
    <source>
        <strain evidence="3 4">JCM 30562</strain>
    </source>
</reference>
<proteinExistence type="predicted"/>
<name>A0A557ZQ59_9PSEU</name>
<organism evidence="3 4">
    <name type="scientific">Amycolatopsis acidiphila</name>
    <dbReference type="NCBI Taxonomy" id="715473"/>
    <lineage>
        <taxon>Bacteria</taxon>
        <taxon>Bacillati</taxon>
        <taxon>Actinomycetota</taxon>
        <taxon>Actinomycetes</taxon>
        <taxon>Pseudonocardiales</taxon>
        <taxon>Pseudonocardiaceae</taxon>
        <taxon>Amycolatopsis</taxon>
    </lineage>
</organism>
<feature type="coiled-coil region" evidence="1">
    <location>
        <begin position="71"/>
        <end position="98"/>
    </location>
</feature>
<feature type="region of interest" description="Disordered" evidence="2">
    <location>
        <begin position="338"/>
        <end position="364"/>
    </location>
</feature>
<sequence length="364" mass="40703">MAEAAVEAHYAAVLAIPAEWLAEVPAGIDEAVNANVQLTDELREQYAVRLATLERKEDYFLDLAAEEGWPKDRLRARLDGLRAERREITNTLERAATKLDHGRTIFYRALDLLREPQAAYHAGDEVVRGILNRAFFTRLYLDGGKVTNQQLKEPFSVLSDFYLIRRQKNKSAAPVTRDSASATGSDGSTPPTFPSGGQGCDKASYVDLGGTYYNTKPQVEALETLLRKLPDPTEMSPQPINRPTPRRARRLTADQVQELIAGYQAGATVYELGYRFGIERRTVSDILHRHGVPKRRRGLSPQQVDHAIHLYHQGWSLARIGIRMQVAADTVRKRLLEGGVTMRDAHRRPPAERTKPGTSRGESA</sequence>
<dbReference type="AlphaFoldDB" id="A0A557ZQ59"/>
<comment type="caution">
    <text evidence="3">The sequence shown here is derived from an EMBL/GenBank/DDBJ whole genome shotgun (WGS) entry which is preliminary data.</text>
</comment>
<evidence type="ECO:0000256" key="2">
    <source>
        <dbReference type="SAM" id="MobiDB-lite"/>
    </source>
</evidence>
<keyword evidence="1" id="KW-0175">Coiled coil</keyword>
<protein>
    <submittedName>
        <fullName evidence="3">Uncharacterized protein</fullName>
    </submittedName>
</protein>
<dbReference type="Gene3D" id="1.10.10.60">
    <property type="entry name" value="Homeodomain-like"/>
    <property type="match status" value="1"/>
</dbReference>
<dbReference type="Proteomes" id="UP000318578">
    <property type="component" value="Unassembled WGS sequence"/>
</dbReference>
<feature type="compositionally biased region" description="Polar residues" evidence="2">
    <location>
        <begin position="178"/>
        <end position="190"/>
    </location>
</feature>
<dbReference type="EMBL" id="VJZA01000143">
    <property type="protein sequence ID" value="TVT14128.1"/>
    <property type="molecule type" value="Genomic_DNA"/>
</dbReference>
<feature type="compositionally biased region" description="Basic and acidic residues" evidence="2">
    <location>
        <begin position="343"/>
        <end position="355"/>
    </location>
</feature>
<evidence type="ECO:0000313" key="3">
    <source>
        <dbReference type="EMBL" id="TVT14128.1"/>
    </source>
</evidence>